<comment type="caution">
    <text evidence="2">The sequence shown here is derived from an EMBL/GenBank/DDBJ whole genome shotgun (WGS) entry which is preliminary data.</text>
</comment>
<dbReference type="AlphaFoldDB" id="A0A3R7MN53"/>
<evidence type="ECO:0000256" key="1">
    <source>
        <dbReference type="SAM" id="MobiDB-lite"/>
    </source>
</evidence>
<accession>A0A3R7MN53</accession>
<proteinExistence type="predicted"/>
<feature type="compositionally biased region" description="Pro residues" evidence="1">
    <location>
        <begin position="570"/>
        <end position="583"/>
    </location>
</feature>
<dbReference type="Proteomes" id="UP000283509">
    <property type="component" value="Unassembled WGS sequence"/>
</dbReference>
<gene>
    <name evidence="2" type="ORF">C7M84_016065</name>
</gene>
<evidence type="ECO:0000313" key="3">
    <source>
        <dbReference type="Proteomes" id="UP000283509"/>
    </source>
</evidence>
<reference evidence="2 3" key="1">
    <citation type="submission" date="2018-04" db="EMBL/GenBank/DDBJ databases">
        <authorList>
            <person name="Zhang X."/>
            <person name="Yuan J."/>
            <person name="Li F."/>
            <person name="Xiang J."/>
        </authorList>
    </citation>
    <scope>NUCLEOTIDE SEQUENCE [LARGE SCALE GENOMIC DNA]</scope>
    <source>
        <tissue evidence="2">Muscle</tissue>
    </source>
</reference>
<feature type="region of interest" description="Disordered" evidence="1">
    <location>
        <begin position="601"/>
        <end position="651"/>
    </location>
</feature>
<feature type="region of interest" description="Disordered" evidence="1">
    <location>
        <begin position="313"/>
        <end position="333"/>
    </location>
</feature>
<name>A0A3R7MN53_PENVA</name>
<evidence type="ECO:0000313" key="2">
    <source>
        <dbReference type="EMBL" id="ROT65955.1"/>
    </source>
</evidence>
<protein>
    <submittedName>
        <fullName evidence="2">Uncharacterized protein</fullName>
    </submittedName>
</protein>
<feature type="region of interest" description="Disordered" evidence="1">
    <location>
        <begin position="1"/>
        <end position="22"/>
    </location>
</feature>
<dbReference type="EMBL" id="QCYY01003013">
    <property type="protein sequence ID" value="ROT65955.1"/>
    <property type="molecule type" value="Genomic_DNA"/>
</dbReference>
<keyword evidence="3" id="KW-1185">Reference proteome</keyword>
<reference evidence="2 3" key="2">
    <citation type="submission" date="2019-01" db="EMBL/GenBank/DDBJ databases">
        <title>The decoding of complex shrimp genome reveals the adaptation for benthos swimmer, frequently molting mechanism and breeding impact on genome.</title>
        <authorList>
            <person name="Sun Y."/>
            <person name="Gao Y."/>
            <person name="Yu Y."/>
        </authorList>
    </citation>
    <scope>NUCLEOTIDE SEQUENCE [LARGE SCALE GENOMIC DNA]</scope>
    <source>
        <tissue evidence="2">Muscle</tissue>
    </source>
</reference>
<organism evidence="2 3">
    <name type="scientific">Penaeus vannamei</name>
    <name type="common">Whiteleg shrimp</name>
    <name type="synonym">Litopenaeus vannamei</name>
    <dbReference type="NCBI Taxonomy" id="6689"/>
    <lineage>
        <taxon>Eukaryota</taxon>
        <taxon>Metazoa</taxon>
        <taxon>Ecdysozoa</taxon>
        <taxon>Arthropoda</taxon>
        <taxon>Crustacea</taxon>
        <taxon>Multicrustacea</taxon>
        <taxon>Malacostraca</taxon>
        <taxon>Eumalacostraca</taxon>
        <taxon>Eucarida</taxon>
        <taxon>Decapoda</taxon>
        <taxon>Dendrobranchiata</taxon>
        <taxon>Penaeoidea</taxon>
        <taxon>Penaeidae</taxon>
        <taxon>Penaeus</taxon>
    </lineage>
</organism>
<feature type="region of interest" description="Disordered" evidence="1">
    <location>
        <begin position="570"/>
        <end position="589"/>
    </location>
</feature>
<sequence>MPAPAGHIHTAASSAFGRPHPFVPRRRHPHPLAIHIPPLASASSLPQWQPSQSRWRFIPVLGRLIPSSPVDPHPWAIIPILSWRRAHPLFPPWHPAEPRCHHAPPLGPPHPPSHGAPRIRLAHSHSIPVPWSALHRLPPWQYPRDPAGHLQHSRSPWPRLILSPVAARNYPGCHIIPSPGPPAHPSSPVAPASRWPFHPPLSRLISPPWHPHPAWPSSPPPLARLIPPRGTRIPLGQFIHSLPLHRPSSSPWHPARWPFIRPLARPHPPSPVAPASRCHSIRPPLLAASSLFPRGTRIPLAHSYPLPLGPPHPPSPWHPSHPAGHSSPPPWPASSLFPRGTRVPLGIIPSLGPPHPSSPWHPHPAGHFIPLPWPGLIPLPPWHPQSRWPFIPSPWPASSPFPRGTRIPLAIHPLPLAASSLFPRGNPHTRWPFIPIPLARLIPSSPRGTPIPLALHPLSLARPHPPSPWPPASRWPFIPLPLARLIPLPPWHTRIPLAIHSPPLGPSIPRCHFIPPLARLIPLPPWHPAFRWQFFLYEVNFILMPLVPPFKPRPSRPALWPSILWPRPSPEPPIQPTPPPPSRWPSQQSLLAQPGLFPPSLLSRSAPRTPASRWPPMRFPASGEAPVLSPSRPAARNTTDRRITASQELTF</sequence>